<feature type="region of interest" description="Disordered" evidence="1">
    <location>
        <begin position="1"/>
        <end position="45"/>
    </location>
</feature>
<protein>
    <submittedName>
        <fullName evidence="2">Uncharacterized protein</fullName>
    </submittedName>
</protein>
<dbReference type="EMBL" id="KL596650">
    <property type="protein sequence ID" value="KER31118.1"/>
    <property type="molecule type" value="Genomic_DNA"/>
</dbReference>
<dbReference type="AlphaFoldDB" id="A0A074ZUI4"/>
<feature type="compositionally biased region" description="Basic residues" evidence="1">
    <location>
        <begin position="1"/>
        <end position="13"/>
    </location>
</feature>
<dbReference type="RefSeq" id="XP_009165113.1">
    <property type="nucleotide sequence ID" value="XM_009166849.1"/>
</dbReference>
<sequence length="76" mass="8988">MSIRTPKKQRKSGRTGQMEGTPVKKRPAPSRKPTKMDQISEPLRKKAQVYNETKEKHAAVKEVIQWYLLYHRRLIE</sequence>
<dbReference type="Proteomes" id="UP000054324">
    <property type="component" value="Unassembled WGS sequence"/>
</dbReference>
<organism evidence="2 3">
    <name type="scientific">Opisthorchis viverrini</name>
    <name type="common">Southeast Asian liver fluke</name>
    <dbReference type="NCBI Taxonomy" id="6198"/>
    <lineage>
        <taxon>Eukaryota</taxon>
        <taxon>Metazoa</taxon>
        <taxon>Spiralia</taxon>
        <taxon>Lophotrochozoa</taxon>
        <taxon>Platyhelminthes</taxon>
        <taxon>Trematoda</taxon>
        <taxon>Digenea</taxon>
        <taxon>Opisthorchiida</taxon>
        <taxon>Opisthorchiata</taxon>
        <taxon>Opisthorchiidae</taxon>
        <taxon>Opisthorchis</taxon>
    </lineage>
</organism>
<reference evidence="2 3" key="1">
    <citation type="submission" date="2013-11" db="EMBL/GenBank/DDBJ databases">
        <title>Opisthorchis viverrini - life in the bile duct.</title>
        <authorList>
            <person name="Young N.D."/>
            <person name="Nagarajan N."/>
            <person name="Lin S.J."/>
            <person name="Korhonen P.K."/>
            <person name="Jex A.R."/>
            <person name="Hall R.S."/>
            <person name="Safavi-Hemami H."/>
            <person name="Kaewkong W."/>
            <person name="Bertrand D."/>
            <person name="Gao S."/>
            <person name="Seet Q."/>
            <person name="Wongkham S."/>
            <person name="Teh B.T."/>
            <person name="Wongkham C."/>
            <person name="Intapan P.M."/>
            <person name="Maleewong W."/>
            <person name="Yang X."/>
            <person name="Hu M."/>
            <person name="Wang Z."/>
            <person name="Hofmann A."/>
            <person name="Sternberg P.W."/>
            <person name="Tan P."/>
            <person name="Wang J."/>
            <person name="Gasser R.B."/>
        </authorList>
    </citation>
    <scope>NUCLEOTIDE SEQUENCE [LARGE SCALE GENOMIC DNA]</scope>
</reference>
<accession>A0A074ZUI4</accession>
<evidence type="ECO:0000256" key="1">
    <source>
        <dbReference type="SAM" id="MobiDB-lite"/>
    </source>
</evidence>
<proteinExistence type="predicted"/>
<name>A0A074ZUI4_OPIVI</name>
<dbReference type="CTD" id="20316758"/>
<evidence type="ECO:0000313" key="3">
    <source>
        <dbReference type="Proteomes" id="UP000054324"/>
    </source>
</evidence>
<dbReference type="KEGG" id="ovi:T265_02570"/>
<dbReference type="GeneID" id="20316758"/>
<evidence type="ECO:0000313" key="2">
    <source>
        <dbReference type="EMBL" id="KER31118.1"/>
    </source>
</evidence>
<gene>
    <name evidence="2" type="ORF">T265_02570</name>
</gene>
<keyword evidence="3" id="KW-1185">Reference proteome</keyword>
<feature type="compositionally biased region" description="Basic residues" evidence="1">
    <location>
        <begin position="23"/>
        <end position="33"/>
    </location>
</feature>